<dbReference type="Pfam" id="PF06744">
    <property type="entry name" value="IcmF_C"/>
    <property type="match status" value="1"/>
</dbReference>
<dbReference type="AlphaFoldDB" id="A0A7W2F9W8"/>
<organism evidence="5 6">
    <name type="scientific">Rugamonas apoptosis</name>
    <dbReference type="NCBI Taxonomy" id="2758570"/>
    <lineage>
        <taxon>Bacteria</taxon>
        <taxon>Pseudomonadati</taxon>
        <taxon>Pseudomonadota</taxon>
        <taxon>Betaproteobacteria</taxon>
        <taxon>Burkholderiales</taxon>
        <taxon>Oxalobacteraceae</taxon>
        <taxon>Telluria group</taxon>
        <taxon>Rugamonas</taxon>
    </lineage>
</organism>
<dbReference type="EMBL" id="JACEZU010000005">
    <property type="protein sequence ID" value="MBA5687762.1"/>
    <property type="molecule type" value="Genomic_DNA"/>
</dbReference>
<dbReference type="InterPro" id="IPR027417">
    <property type="entry name" value="P-loop_NTPase"/>
</dbReference>
<dbReference type="Pfam" id="PF06761">
    <property type="entry name" value="IcmF-related"/>
    <property type="match status" value="1"/>
</dbReference>
<accession>A0A7W2F9W8</accession>
<keyword evidence="1" id="KW-0812">Transmembrane</keyword>
<feature type="domain" description="Type VI secretion system IcmF C-terminal" evidence="2">
    <location>
        <begin position="1054"/>
        <end position="1157"/>
    </location>
</feature>
<dbReference type="Gene3D" id="3.40.50.300">
    <property type="entry name" value="P-loop containing nucleotide triphosphate hydrolases"/>
    <property type="match status" value="1"/>
</dbReference>
<comment type="caution">
    <text evidence="5">The sequence shown here is derived from an EMBL/GenBank/DDBJ whole genome shotgun (WGS) entry which is preliminary data.</text>
</comment>
<keyword evidence="1" id="KW-0472">Membrane</keyword>
<dbReference type="PANTHER" id="PTHR36153:SF1">
    <property type="entry name" value="TYPE VI SECRETION SYSTEM COMPONENT TSSM1"/>
    <property type="match status" value="1"/>
</dbReference>
<feature type="transmembrane region" description="Helical" evidence="1">
    <location>
        <begin position="7"/>
        <end position="28"/>
    </location>
</feature>
<evidence type="ECO:0000259" key="4">
    <source>
        <dbReference type="Pfam" id="PF14331"/>
    </source>
</evidence>
<evidence type="ECO:0000313" key="5">
    <source>
        <dbReference type="EMBL" id="MBA5687762.1"/>
    </source>
</evidence>
<dbReference type="InterPro" id="IPR053156">
    <property type="entry name" value="T6SS_TssM-like"/>
</dbReference>
<feature type="transmembrane region" description="Helical" evidence="1">
    <location>
        <begin position="48"/>
        <end position="67"/>
    </location>
</feature>
<sequence length="1176" mass="129097">MKRIFSWLLRPAPLSLIGVLLLSLVIWFEGPLLAFNGKEPFASSGVRWFWIMLLLLIWAGYFLYKWIAARMANAKLAAGVAGAQQAPSPEAQESQAEVTLLGKRLQEAMEILRKSSGRRGGQYLYQLPWYMFVGAPGAGKTTALVQSGLNFPLADAMGKTAIGGVGGTRNCDWWFTDDAVLLDTAGRYTTQDSHEEVDQAAWRGFLQLLRKHRRRRPINGVILAVSVADLLQQGEPARKQQALAIRARIQDLHEQLGMRFPIYVMVTKCDLLAGFTEFFGEMGKEDRGQVWGMSFPLVEPEQVMASLAAFPAEFQSLERQLQSRLLQRMQGERDIQRRALLYGFPQQFAGLGDVLQAFLTDVFQSTRYETAALLRGVYFTSGTQEGHPIDRVMGAMAAAYGLERQVLPANAASGRSYFLTRLLREVIFAEAEVAGVNRQFERQRRRLQWGATIAIGLVLVLGTAGMVTSYARNSSLVSQVDHKVPEIARLAQAVTPDTSAAQTLPLLDAVRDLPAGYAAQGQDVPLLMTLGLYQGDKLGAGAQSLYLRTLRATLLPRIVYRMEQQLRRGSANNLDYLYEVLRLYLMLGDTRHYDAASIAGWVELDWLRNMNDASPAQREALMGHVAALLKAYPSFELPQQLDAQLVADTRLALARMPLEQRLYNGLKRAVARAQLPEFSATAAGGRDAPQVLIRRSGEALTRGVPGLYSVAGYAKFLELSGQAMDDVSRDNWVLDRQEAVTGKAGNEQIRAALLQLYYNDYIAEWDRYLADLSIVPFSTLDQGARVTAMLSSVDSPLRKVLVAAARETTLAAGAAKKPESSVLASLKDKSDSYKKKLEGVLGMGDGDGAPAAAAQQIPVDVHFDDLHRMVAGSPAPLDNLLAMLRDVATYFDAAAAAKRAGQPPPPGEALTKLKREGDGKAAPLGQMLKNIDSGGAGLTMGSERERLNALWTASAAQFCRQAIAGRYPLVRSATQEVTQDDFGKFFSPGGLVDQFFQQNLLPYVDMGARQWRWRPNGDKVTLGIPQDVLDSFQRAALVRDAWFGSGGKQASMRFDLKLVSADPALSQVNLEIDGQPVPFGAPATVRAASLQVPSGKGTGLVRLETTPAGRSLRTEGAWAWLRMIDQGTLEPTPQGERFKLSYDIDGHKLSYSLTASSVINPFRREALEGYRCLDRL</sequence>
<dbReference type="SUPFAM" id="SSF52540">
    <property type="entry name" value="P-loop containing nucleoside triphosphate hydrolases"/>
    <property type="match status" value="1"/>
</dbReference>
<gene>
    <name evidence="5" type="primary">tssM</name>
    <name evidence="5" type="ORF">H3H39_11965</name>
</gene>
<dbReference type="NCBIfam" id="TIGR03348">
    <property type="entry name" value="VI_IcmF"/>
    <property type="match status" value="1"/>
</dbReference>
<dbReference type="InterPro" id="IPR025743">
    <property type="entry name" value="TssM1_N"/>
</dbReference>
<dbReference type="InterPro" id="IPR017731">
    <property type="entry name" value="TssM1-like"/>
</dbReference>
<keyword evidence="6" id="KW-1185">Reference proteome</keyword>
<evidence type="ECO:0000259" key="2">
    <source>
        <dbReference type="Pfam" id="PF06744"/>
    </source>
</evidence>
<feature type="transmembrane region" description="Helical" evidence="1">
    <location>
        <begin position="447"/>
        <end position="471"/>
    </location>
</feature>
<evidence type="ECO:0000256" key="1">
    <source>
        <dbReference type="SAM" id="Phobius"/>
    </source>
</evidence>
<dbReference type="InterPro" id="IPR009612">
    <property type="entry name" value="IcmF-rel"/>
</dbReference>
<dbReference type="InterPro" id="IPR010623">
    <property type="entry name" value="IcmF_C"/>
</dbReference>
<dbReference type="Proteomes" id="UP000573499">
    <property type="component" value="Unassembled WGS sequence"/>
</dbReference>
<protein>
    <submittedName>
        <fullName evidence="5">Type VI secretion system membrane subunit TssM</fullName>
    </submittedName>
</protein>
<keyword evidence="1" id="KW-1133">Transmembrane helix</keyword>
<dbReference type="Pfam" id="PF14331">
    <property type="entry name" value="IcmF-related_N"/>
    <property type="match status" value="1"/>
</dbReference>
<dbReference type="PANTHER" id="PTHR36153">
    <property type="entry name" value="INNER MEMBRANE PROTEIN-RELATED"/>
    <property type="match status" value="1"/>
</dbReference>
<feature type="domain" description="Type VI secretion system component TssM1 N-terminal" evidence="4">
    <location>
        <begin position="196"/>
        <end position="454"/>
    </location>
</feature>
<evidence type="ECO:0000313" key="6">
    <source>
        <dbReference type="Proteomes" id="UP000573499"/>
    </source>
</evidence>
<name>A0A7W2F9W8_9BURK</name>
<proteinExistence type="predicted"/>
<dbReference type="RefSeq" id="WP_182153604.1">
    <property type="nucleotide sequence ID" value="NZ_JACEZU010000005.1"/>
</dbReference>
<reference evidence="5 6" key="1">
    <citation type="submission" date="2020-07" db="EMBL/GenBank/DDBJ databases">
        <title>Novel species isolated from subtropical streams in China.</title>
        <authorList>
            <person name="Lu H."/>
        </authorList>
    </citation>
    <scope>NUCLEOTIDE SEQUENCE [LARGE SCALE GENOMIC DNA]</scope>
    <source>
        <strain evidence="5 6">LX47W</strain>
    </source>
</reference>
<feature type="domain" description="IcmF-related" evidence="3">
    <location>
        <begin position="504"/>
        <end position="809"/>
    </location>
</feature>
<evidence type="ECO:0000259" key="3">
    <source>
        <dbReference type="Pfam" id="PF06761"/>
    </source>
</evidence>